<feature type="region of interest" description="Disordered" evidence="1">
    <location>
        <begin position="39"/>
        <end position="109"/>
    </location>
</feature>
<name>A0ABN9RI31_9DINO</name>
<protein>
    <submittedName>
        <fullName evidence="2">Uncharacterized protein</fullName>
    </submittedName>
</protein>
<gene>
    <name evidence="2" type="ORF">PCOR1329_LOCUS19340</name>
</gene>
<proteinExistence type="predicted"/>
<keyword evidence="3" id="KW-1185">Reference proteome</keyword>
<evidence type="ECO:0000313" key="3">
    <source>
        <dbReference type="Proteomes" id="UP001189429"/>
    </source>
</evidence>
<accession>A0ABN9RI31</accession>
<feature type="compositionally biased region" description="Basic and acidic residues" evidence="1">
    <location>
        <begin position="67"/>
        <end position="76"/>
    </location>
</feature>
<dbReference type="Proteomes" id="UP001189429">
    <property type="component" value="Unassembled WGS sequence"/>
</dbReference>
<feature type="non-terminal residue" evidence="2">
    <location>
        <position position="109"/>
    </location>
</feature>
<sequence length="109" mass="11488">RRRRGGAEKAGHGGRGPGVPRPPQAARVHALALRDAAARAAGGPVRVHGRPLPRGRAAGALRRPRRGVREQRRGGREGLAQQHLHRAHEHGHGRAAEGASRRVGAHSAA</sequence>
<organism evidence="2 3">
    <name type="scientific">Prorocentrum cordatum</name>
    <dbReference type="NCBI Taxonomy" id="2364126"/>
    <lineage>
        <taxon>Eukaryota</taxon>
        <taxon>Sar</taxon>
        <taxon>Alveolata</taxon>
        <taxon>Dinophyceae</taxon>
        <taxon>Prorocentrales</taxon>
        <taxon>Prorocentraceae</taxon>
        <taxon>Prorocentrum</taxon>
    </lineage>
</organism>
<feature type="region of interest" description="Disordered" evidence="1">
    <location>
        <begin position="1"/>
        <end position="25"/>
    </location>
</feature>
<comment type="caution">
    <text evidence="2">The sequence shown here is derived from an EMBL/GenBank/DDBJ whole genome shotgun (WGS) entry which is preliminary data.</text>
</comment>
<evidence type="ECO:0000313" key="2">
    <source>
        <dbReference type="EMBL" id="CAK0816339.1"/>
    </source>
</evidence>
<dbReference type="EMBL" id="CAUYUJ010006166">
    <property type="protein sequence ID" value="CAK0816339.1"/>
    <property type="molecule type" value="Genomic_DNA"/>
</dbReference>
<feature type="compositionally biased region" description="Basic and acidic residues" evidence="1">
    <location>
        <begin position="1"/>
        <end position="11"/>
    </location>
</feature>
<feature type="non-terminal residue" evidence="2">
    <location>
        <position position="1"/>
    </location>
</feature>
<evidence type="ECO:0000256" key="1">
    <source>
        <dbReference type="SAM" id="MobiDB-lite"/>
    </source>
</evidence>
<reference evidence="2" key="1">
    <citation type="submission" date="2023-10" db="EMBL/GenBank/DDBJ databases">
        <authorList>
            <person name="Chen Y."/>
            <person name="Shah S."/>
            <person name="Dougan E. K."/>
            <person name="Thang M."/>
            <person name="Chan C."/>
        </authorList>
    </citation>
    <scope>NUCLEOTIDE SEQUENCE [LARGE SCALE GENOMIC DNA]</scope>
</reference>